<dbReference type="PATRIC" id="fig|476272.21.peg.3037"/>
<proteinExistence type="predicted"/>
<evidence type="ECO:0000256" key="1">
    <source>
        <dbReference type="SAM" id="Phobius"/>
    </source>
</evidence>
<organism evidence="2 3">
    <name type="scientific">Blautia hydrogenotrophica (strain DSM 10507 / JCM 14656 / S5a33)</name>
    <name type="common">Ruminococcus hydrogenotrophicus</name>
    <dbReference type="NCBI Taxonomy" id="476272"/>
    <lineage>
        <taxon>Bacteria</taxon>
        <taxon>Bacillati</taxon>
        <taxon>Bacillota</taxon>
        <taxon>Clostridia</taxon>
        <taxon>Lachnospirales</taxon>
        <taxon>Lachnospiraceae</taxon>
        <taxon>Blautia</taxon>
    </lineage>
</organism>
<evidence type="ECO:0000313" key="3">
    <source>
        <dbReference type="Proteomes" id="UP000003100"/>
    </source>
</evidence>
<comment type="caution">
    <text evidence="2">The sequence shown here is derived from an EMBL/GenBank/DDBJ whole genome shotgun (WGS) entry which is preliminary data.</text>
</comment>
<keyword evidence="1" id="KW-1133">Transmembrane helix</keyword>
<evidence type="ECO:0000313" key="2">
    <source>
        <dbReference type="EMBL" id="EEG50975.1"/>
    </source>
</evidence>
<reference evidence="2 3" key="2">
    <citation type="submission" date="2009-02" db="EMBL/GenBank/DDBJ databases">
        <title>Draft genome sequence of Blautia hydrogenotrophica DSM 10507 (Ruminococcus hydrogenotrophicus DSM 10507).</title>
        <authorList>
            <person name="Sudarsanam P."/>
            <person name="Ley R."/>
            <person name="Guruge J."/>
            <person name="Turnbaugh P.J."/>
            <person name="Mahowald M."/>
            <person name="Liep D."/>
            <person name="Gordon J."/>
        </authorList>
    </citation>
    <scope>NUCLEOTIDE SEQUENCE [LARGE SCALE GENOMIC DNA]</scope>
    <source>
        <strain evidence="3">DSM 10507 / JCM 14656 / S5a33</strain>
    </source>
</reference>
<feature type="transmembrane region" description="Helical" evidence="1">
    <location>
        <begin position="23"/>
        <end position="41"/>
    </location>
</feature>
<keyword evidence="1" id="KW-0812">Transmembrane</keyword>
<dbReference type="EMBL" id="ACBZ01000002">
    <property type="protein sequence ID" value="EEG50975.1"/>
    <property type="molecule type" value="Genomic_DNA"/>
</dbReference>
<gene>
    <name evidence="2" type="ORF">RUMHYD_00032</name>
</gene>
<sequence>MQYDLSIVTHKFHQSFGCLYDDIPIICRIYMITTFVIFYRIS</sequence>
<keyword evidence="1" id="KW-0472">Membrane</keyword>
<keyword evidence="3" id="KW-1185">Reference proteome</keyword>
<dbReference type="HOGENOM" id="CLU_3247944_0_0_9"/>
<reference evidence="2 3" key="1">
    <citation type="submission" date="2009-01" db="EMBL/GenBank/DDBJ databases">
        <authorList>
            <person name="Fulton L."/>
            <person name="Clifton S."/>
            <person name="Fulton B."/>
            <person name="Xu J."/>
            <person name="Minx P."/>
            <person name="Pepin K.H."/>
            <person name="Johnson M."/>
            <person name="Bhonagiri V."/>
            <person name="Nash W.E."/>
            <person name="Mardis E.R."/>
            <person name="Wilson R.K."/>
        </authorList>
    </citation>
    <scope>NUCLEOTIDE SEQUENCE [LARGE SCALE GENOMIC DNA]</scope>
    <source>
        <strain evidence="3">DSM 10507 / JCM 14656 / S5a33</strain>
    </source>
</reference>
<accession>C0CGR9</accession>
<dbReference type="AlphaFoldDB" id="C0CGR9"/>
<protein>
    <submittedName>
        <fullName evidence="2">Uncharacterized protein</fullName>
    </submittedName>
</protein>
<name>C0CGR9_BLAHS</name>
<dbReference type="Proteomes" id="UP000003100">
    <property type="component" value="Unassembled WGS sequence"/>
</dbReference>